<dbReference type="Pfam" id="PF00931">
    <property type="entry name" value="NB-ARC"/>
    <property type="match status" value="1"/>
</dbReference>
<sequence length="959" mass="106990">MTGVEAAAISAVASGILKIVGNKLAPLVIRKYTSTVGVQKDLQELQVLVEDINSWLESAGYQALGDDASFSWFKQLKDVAYAVDDVVDEYQLKAERNDASGDGGIVSRYMRRKPESFIFHCKAAKKIKAIKKRFATIVKQRANINIIATSLPGGRHSVFHINKTAVGLSSVPAMDAALILGREMEKHQLISKLIETSDQQKTMIVSIVGLGGSGKTTLAKLVFNDGNTIAKHFKVRLWVHVSQEFDFESIVGKLFEAIVHGKSECHNLQHMVKRISDELTEKMFLLVLDDVWTKDRIELEQFMVLMRSGGSGSRILLTTRNSDVAEAVESAYLFNLPLLSLADSWQLFLQSFGMTVEGLDREFLDVGNEIVNKCGGVPLAIKDVEENYYGRVTCKMHDLIHDLAHSILKDEISLDVPKEGTSLTKSYRYFSLTKHTRILPSKCPFGKARAIYVNNGDDTIFGSTLQNAKHLRSITMESMFVAAIPSAIFKVKILKYLEISRLKCEALLEAISNFWTLQALHMASSDLLDLPKTIAHEAGEVDLDLEWMAHEAGEVDMDLEWMAHEAGEVDMDLEWMAHEASEVDMDLEWMAHEAGEVDTELEQAVLDGLEPPPQIKELKINGYSGSQYAEWMQNKVSGRVQGLVHFPFFRVVKLYDFPNLKHLHGLVELPCLDDLELRAMPSLESISGGPFPSLLKLEMDKLPSLGEVWLVAERTIPDGEEAGRNNRTPDLGQVRVGNCLSYMFILDCPKLKFKPHMPLSLENLQLSESSEQLLQSPADQCLGSSCYSNFSHLKKLGLWGDDRTRIWTWVGAAVTLDDTRVIGDQLLSCANRAARELAEPHVPPVSERVRMLSSSHAARVGLTSLQELWISDCPGVASLPQGVKCLSSLEKLIVNGCPGIKSLPEDIKSLTTLMELRIHRCPNLERLCERGKGEDWHLISHIPNLRIWRCAAAFHGIIW</sequence>
<feature type="domain" description="NB-ARC" evidence="7">
    <location>
        <begin position="183"/>
        <end position="350"/>
    </location>
</feature>
<comment type="similarity">
    <text evidence="1">Belongs to the disease resistance NB-LRR family.</text>
</comment>
<dbReference type="InterPro" id="IPR027417">
    <property type="entry name" value="P-loop_NTPase"/>
</dbReference>
<evidence type="ECO:0000313" key="10">
    <source>
        <dbReference type="EMBL" id="CAD6255041.1"/>
    </source>
</evidence>
<dbReference type="InterPro" id="IPR042197">
    <property type="entry name" value="Apaf_helical"/>
</dbReference>
<comment type="caution">
    <text evidence="10">The sequence shown here is derived from an EMBL/GenBank/DDBJ whole genome shotgun (WGS) entry which is preliminary data.</text>
</comment>
<keyword evidence="5" id="KW-0611">Plant defense</keyword>
<evidence type="ECO:0000256" key="3">
    <source>
        <dbReference type="ARBA" id="ARBA00022737"/>
    </source>
</evidence>
<evidence type="ECO:0000256" key="2">
    <source>
        <dbReference type="ARBA" id="ARBA00022614"/>
    </source>
</evidence>
<dbReference type="SUPFAM" id="SSF52540">
    <property type="entry name" value="P-loop containing nucleoside triphosphate hydrolases"/>
    <property type="match status" value="1"/>
</dbReference>
<dbReference type="Pfam" id="PF25019">
    <property type="entry name" value="LRR_R13L1-DRL21"/>
    <property type="match status" value="1"/>
</dbReference>
<dbReference type="InterPro" id="IPR041118">
    <property type="entry name" value="Rx_N"/>
</dbReference>
<dbReference type="InterPro" id="IPR032675">
    <property type="entry name" value="LRR_dom_sf"/>
</dbReference>
<dbReference type="Pfam" id="PF18052">
    <property type="entry name" value="Rx_N"/>
    <property type="match status" value="1"/>
</dbReference>
<evidence type="ECO:0000313" key="11">
    <source>
        <dbReference type="Proteomes" id="UP000604825"/>
    </source>
</evidence>
<dbReference type="GO" id="GO:0005524">
    <property type="term" value="F:ATP binding"/>
    <property type="evidence" value="ECO:0007669"/>
    <property type="project" value="UniProtKB-KW"/>
</dbReference>
<dbReference type="GO" id="GO:0006952">
    <property type="term" value="P:defense response"/>
    <property type="evidence" value="ECO:0007669"/>
    <property type="project" value="UniProtKB-KW"/>
</dbReference>
<evidence type="ECO:0000259" key="7">
    <source>
        <dbReference type="Pfam" id="PF00931"/>
    </source>
</evidence>
<protein>
    <submittedName>
        <fullName evidence="10">Uncharacterized protein</fullName>
    </submittedName>
</protein>
<dbReference type="InterPro" id="IPR002182">
    <property type="entry name" value="NB-ARC"/>
</dbReference>
<dbReference type="AlphaFoldDB" id="A0A811QG02"/>
<gene>
    <name evidence="10" type="ORF">NCGR_LOCUS38638</name>
</gene>
<evidence type="ECO:0000256" key="6">
    <source>
        <dbReference type="ARBA" id="ARBA00022840"/>
    </source>
</evidence>
<dbReference type="GO" id="GO:0043531">
    <property type="term" value="F:ADP binding"/>
    <property type="evidence" value="ECO:0007669"/>
    <property type="project" value="InterPro"/>
</dbReference>
<dbReference type="PRINTS" id="PR00364">
    <property type="entry name" value="DISEASERSIST"/>
</dbReference>
<dbReference type="Gene3D" id="3.80.10.10">
    <property type="entry name" value="Ribonuclease Inhibitor"/>
    <property type="match status" value="2"/>
</dbReference>
<evidence type="ECO:0000259" key="8">
    <source>
        <dbReference type="Pfam" id="PF18052"/>
    </source>
</evidence>
<dbReference type="Gene3D" id="3.40.50.300">
    <property type="entry name" value="P-loop containing nucleotide triphosphate hydrolases"/>
    <property type="match status" value="1"/>
</dbReference>
<dbReference type="EMBL" id="CAJGYO010000009">
    <property type="protein sequence ID" value="CAD6255041.1"/>
    <property type="molecule type" value="Genomic_DNA"/>
</dbReference>
<name>A0A811QG02_9POAL</name>
<dbReference type="SUPFAM" id="SSF52058">
    <property type="entry name" value="L domain-like"/>
    <property type="match status" value="1"/>
</dbReference>
<keyword evidence="4" id="KW-0547">Nucleotide-binding</keyword>
<dbReference type="Gene3D" id="1.10.8.430">
    <property type="entry name" value="Helical domain of apoptotic protease-activating factors"/>
    <property type="match status" value="1"/>
</dbReference>
<dbReference type="PANTHER" id="PTHR36766">
    <property type="entry name" value="PLANT BROAD-SPECTRUM MILDEW RESISTANCE PROTEIN RPW8"/>
    <property type="match status" value="1"/>
</dbReference>
<dbReference type="OrthoDB" id="2018467at2759"/>
<evidence type="ECO:0000256" key="1">
    <source>
        <dbReference type="ARBA" id="ARBA00008894"/>
    </source>
</evidence>
<feature type="domain" description="R13L1/DRL21-like LRR repeat region" evidence="9">
    <location>
        <begin position="585"/>
        <end position="680"/>
    </location>
</feature>
<dbReference type="Gene3D" id="1.20.5.4130">
    <property type="match status" value="1"/>
</dbReference>
<dbReference type="FunFam" id="3.40.50.300:FF:001091">
    <property type="entry name" value="Probable disease resistance protein At1g61300"/>
    <property type="match status" value="1"/>
</dbReference>
<organism evidence="10 11">
    <name type="scientific">Miscanthus lutarioriparius</name>
    <dbReference type="NCBI Taxonomy" id="422564"/>
    <lineage>
        <taxon>Eukaryota</taxon>
        <taxon>Viridiplantae</taxon>
        <taxon>Streptophyta</taxon>
        <taxon>Embryophyta</taxon>
        <taxon>Tracheophyta</taxon>
        <taxon>Spermatophyta</taxon>
        <taxon>Magnoliopsida</taxon>
        <taxon>Liliopsida</taxon>
        <taxon>Poales</taxon>
        <taxon>Poaceae</taxon>
        <taxon>PACMAD clade</taxon>
        <taxon>Panicoideae</taxon>
        <taxon>Andropogonodae</taxon>
        <taxon>Andropogoneae</taxon>
        <taxon>Saccharinae</taxon>
        <taxon>Miscanthus</taxon>
    </lineage>
</organism>
<accession>A0A811QG02</accession>
<keyword evidence="3" id="KW-0677">Repeat</keyword>
<evidence type="ECO:0000256" key="4">
    <source>
        <dbReference type="ARBA" id="ARBA00022741"/>
    </source>
</evidence>
<keyword evidence="11" id="KW-1185">Reference proteome</keyword>
<feature type="domain" description="Disease resistance N-terminal" evidence="8">
    <location>
        <begin position="17"/>
        <end position="100"/>
    </location>
</feature>
<reference evidence="10" key="1">
    <citation type="submission" date="2020-10" db="EMBL/GenBank/DDBJ databases">
        <authorList>
            <person name="Han B."/>
            <person name="Lu T."/>
            <person name="Zhao Q."/>
            <person name="Huang X."/>
            <person name="Zhao Y."/>
        </authorList>
    </citation>
    <scope>NUCLEOTIDE SEQUENCE</scope>
</reference>
<keyword evidence="6" id="KW-0067">ATP-binding</keyword>
<proteinExistence type="inferred from homology"/>
<dbReference type="InterPro" id="IPR056789">
    <property type="entry name" value="LRR_R13L1-DRL21"/>
</dbReference>
<dbReference type="Proteomes" id="UP000604825">
    <property type="component" value="Unassembled WGS sequence"/>
</dbReference>
<evidence type="ECO:0000256" key="5">
    <source>
        <dbReference type="ARBA" id="ARBA00022821"/>
    </source>
</evidence>
<dbReference type="PANTHER" id="PTHR36766:SF56">
    <property type="match status" value="1"/>
</dbReference>
<keyword evidence="2" id="KW-0433">Leucine-rich repeat</keyword>
<evidence type="ECO:0000259" key="9">
    <source>
        <dbReference type="Pfam" id="PF25019"/>
    </source>
</evidence>
<dbReference type="GO" id="GO:0051707">
    <property type="term" value="P:response to other organism"/>
    <property type="evidence" value="ECO:0007669"/>
    <property type="project" value="UniProtKB-ARBA"/>
</dbReference>